<feature type="domain" description="SIAH-type" evidence="5">
    <location>
        <begin position="65"/>
        <end position="121"/>
    </location>
</feature>
<dbReference type="GO" id="GO:0008270">
    <property type="term" value="F:zinc ion binding"/>
    <property type="evidence" value="ECO:0007669"/>
    <property type="project" value="UniProtKB-KW"/>
</dbReference>
<keyword evidence="2 4" id="KW-0863">Zinc-finger</keyword>
<dbReference type="PANTHER" id="PTHR45877">
    <property type="entry name" value="E3 UBIQUITIN-PROTEIN LIGASE SIAH2"/>
    <property type="match status" value="1"/>
</dbReference>
<accession>A0AAV8Y9N0</accession>
<name>A0AAV8Y9N0_9CUCU</name>
<dbReference type="EMBL" id="JANEYF010002372">
    <property type="protein sequence ID" value="KAJ8947506.1"/>
    <property type="molecule type" value="Genomic_DNA"/>
</dbReference>
<dbReference type="InterPro" id="IPR013083">
    <property type="entry name" value="Znf_RING/FYVE/PHD"/>
</dbReference>
<reference evidence="6" key="1">
    <citation type="journal article" date="2023" name="Insect Mol. Biol.">
        <title>Genome sequencing provides insights into the evolution of gene families encoding plant cell wall-degrading enzymes in longhorned beetles.</title>
        <authorList>
            <person name="Shin N.R."/>
            <person name="Okamura Y."/>
            <person name="Kirsch R."/>
            <person name="Pauchet Y."/>
        </authorList>
    </citation>
    <scope>NUCLEOTIDE SEQUENCE</scope>
    <source>
        <strain evidence="6">RBIC_L_NR</strain>
    </source>
</reference>
<keyword evidence="7" id="KW-1185">Reference proteome</keyword>
<dbReference type="PROSITE" id="PS51081">
    <property type="entry name" value="ZF_SIAH"/>
    <property type="match status" value="1"/>
</dbReference>
<dbReference type="Proteomes" id="UP001162156">
    <property type="component" value="Unassembled WGS sequence"/>
</dbReference>
<dbReference type="GO" id="GO:0061630">
    <property type="term" value="F:ubiquitin protein ligase activity"/>
    <property type="evidence" value="ECO:0007669"/>
    <property type="project" value="TreeGrafter"/>
</dbReference>
<gene>
    <name evidence="6" type="ORF">NQ314_008584</name>
</gene>
<comment type="caution">
    <text evidence="6">The sequence shown here is derived from an EMBL/GenBank/DDBJ whole genome shotgun (WGS) entry which is preliminary data.</text>
</comment>
<keyword evidence="3" id="KW-0862">Zinc</keyword>
<sequence length="259" mass="29924">MNRNMDCLILSDKVLYQQICTECHNYLSVGPVMVSHDGKIICGRCNNSASDTNLTKSLYNLVAEKLVFKCINQYAGCKELLFFNKAIEHENNCKAKMLRCPLCIFEGNGCQLVHHLEKEHPKHVVKENDFKITFKDKTIRLIFINKNHIFCLTFFITDTSIEIFNLLVTPTNVGLDHFKLKFFKTDSNLKLVTPSIEVTHDFDDFLWSNSSEGSSTRSSCSKNFFLLDRAVINNYFPMGWCWCIVKLIDKSHRDLEEKV</sequence>
<evidence type="ECO:0000259" key="5">
    <source>
        <dbReference type="PROSITE" id="PS51081"/>
    </source>
</evidence>
<dbReference type="AlphaFoldDB" id="A0AAV8Y9N0"/>
<dbReference type="InterPro" id="IPR004162">
    <property type="entry name" value="SINA-like_animal"/>
</dbReference>
<organism evidence="6 7">
    <name type="scientific">Rhamnusium bicolor</name>
    <dbReference type="NCBI Taxonomy" id="1586634"/>
    <lineage>
        <taxon>Eukaryota</taxon>
        <taxon>Metazoa</taxon>
        <taxon>Ecdysozoa</taxon>
        <taxon>Arthropoda</taxon>
        <taxon>Hexapoda</taxon>
        <taxon>Insecta</taxon>
        <taxon>Pterygota</taxon>
        <taxon>Neoptera</taxon>
        <taxon>Endopterygota</taxon>
        <taxon>Coleoptera</taxon>
        <taxon>Polyphaga</taxon>
        <taxon>Cucujiformia</taxon>
        <taxon>Chrysomeloidea</taxon>
        <taxon>Cerambycidae</taxon>
        <taxon>Lepturinae</taxon>
        <taxon>Rhagiini</taxon>
        <taxon>Rhamnusium</taxon>
    </lineage>
</organism>
<dbReference type="Pfam" id="PF21361">
    <property type="entry name" value="Sina_ZnF"/>
    <property type="match status" value="1"/>
</dbReference>
<dbReference type="GO" id="GO:0043161">
    <property type="term" value="P:proteasome-mediated ubiquitin-dependent protein catabolic process"/>
    <property type="evidence" value="ECO:0007669"/>
    <property type="project" value="TreeGrafter"/>
</dbReference>
<protein>
    <recommendedName>
        <fullName evidence="5">SIAH-type domain-containing protein</fullName>
    </recommendedName>
</protein>
<dbReference type="GO" id="GO:0005737">
    <property type="term" value="C:cytoplasm"/>
    <property type="evidence" value="ECO:0007669"/>
    <property type="project" value="TreeGrafter"/>
</dbReference>
<dbReference type="Gene3D" id="3.30.40.10">
    <property type="entry name" value="Zinc/RING finger domain, C3HC4 (zinc finger)"/>
    <property type="match status" value="1"/>
</dbReference>
<dbReference type="InterPro" id="IPR013010">
    <property type="entry name" value="Znf_SIAH"/>
</dbReference>
<evidence type="ECO:0000256" key="2">
    <source>
        <dbReference type="ARBA" id="ARBA00022771"/>
    </source>
</evidence>
<evidence type="ECO:0000313" key="7">
    <source>
        <dbReference type="Proteomes" id="UP001162156"/>
    </source>
</evidence>
<evidence type="ECO:0000256" key="1">
    <source>
        <dbReference type="ARBA" id="ARBA00022723"/>
    </source>
</evidence>
<proteinExistence type="predicted"/>
<evidence type="ECO:0000256" key="4">
    <source>
        <dbReference type="PROSITE-ProRule" id="PRU00455"/>
    </source>
</evidence>
<dbReference type="SUPFAM" id="SSF49599">
    <property type="entry name" value="TRAF domain-like"/>
    <property type="match status" value="1"/>
</dbReference>
<keyword evidence="1" id="KW-0479">Metal-binding</keyword>
<dbReference type="GO" id="GO:0031624">
    <property type="term" value="F:ubiquitin conjugating enzyme binding"/>
    <property type="evidence" value="ECO:0007669"/>
    <property type="project" value="TreeGrafter"/>
</dbReference>
<evidence type="ECO:0000256" key="3">
    <source>
        <dbReference type="ARBA" id="ARBA00022833"/>
    </source>
</evidence>
<evidence type="ECO:0000313" key="6">
    <source>
        <dbReference type="EMBL" id="KAJ8947506.1"/>
    </source>
</evidence>
<dbReference type="PANTHER" id="PTHR45877:SF2">
    <property type="entry name" value="E3 UBIQUITIN-PROTEIN LIGASE SINA-RELATED"/>
    <property type="match status" value="1"/>
</dbReference>